<keyword evidence="2" id="KW-0503">Monooxygenase</keyword>
<keyword evidence="2" id="KW-0560">Oxidoreductase</keyword>
<dbReference type="PANTHER" id="PTHR46696:SF6">
    <property type="entry name" value="P450, PUTATIVE (EUROFUNG)-RELATED"/>
    <property type="match status" value="1"/>
</dbReference>
<keyword evidence="2" id="KW-0408">Iron</keyword>
<reference evidence="3 4" key="1">
    <citation type="submission" date="2020-02" db="EMBL/GenBank/DDBJ databases">
        <title>Geodermatophilus sabuli CPCC 205279 I12A-02694.</title>
        <authorList>
            <person name="Jiang Z."/>
        </authorList>
    </citation>
    <scope>NUCLEOTIDE SEQUENCE [LARGE SCALE GENOMIC DNA]</scope>
    <source>
        <strain evidence="3 4">I12A-02694</strain>
    </source>
</reference>
<keyword evidence="2" id="KW-0349">Heme</keyword>
<dbReference type="Pfam" id="PF00067">
    <property type="entry name" value="p450"/>
    <property type="match status" value="1"/>
</dbReference>
<dbReference type="EMBL" id="JAAGWF010000004">
    <property type="protein sequence ID" value="NEK56835.1"/>
    <property type="molecule type" value="Genomic_DNA"/>
</dbReference>
<keyword evidence="2" id="KW-0479">Metal-binding</keyword>
<dbReference type="InterPro" id="IPR017972">
    <property type="entry name" value="Cyt_P450_CS"/>
</dbReference>
<name>A0A7K3VW15_9ACTN</name>
<dbReference type="PRINTS" id="PR00359">
    <property type="entry name" value="BP450"/>
</dbReference>
<evidence type="ECO:0000313" key="3">
    <source>
        <dbReference type="EMBL" id="NEK56835.1"/>
    </source>
</evidence>
<dbReference type="InterPro" id="IPR001128">
    <property type="entry name" value="Cyt_P450"/>
</dbReference>
<evidence type="ECO:0000256" key="1">
    <source>
        <dbReference type="ARBA" id="ARBA00010617"/>
    </source>
</evidence>
<gene>
    <name evidence="3" type="ORF">GCU56_02980</name>
</gene>
<dbReference type="SUPFAM" id="SSF48264">
    <property type="entry name" value="Cytochrome P450"/>
    <property type="match status" value="1"/>
</dbReference>
<dbReference type="PANTHER" id="PTHR46696">
    <property type="entry name" value="P450, PUTATIVE (EUROFUNG)-RELATED"/>
    <property type="match status" value="1"/>
</dbReference>
<keyword evidence="4" id="KW-1185">Reference proteome</keyword>
<dbReference type="GO" id="GO:0005506">
    <property type="term" value="F:iron ion binding"/>
    <property type="evidence" value="ECO:0007669"/>
    <property type="project" value="InterPro"/>
</dbReference>
<dbReference type="PRINTS" id="PR00385">
    <property type="entry name" value="P450"/>
</dbReference>
<dbReference type="Proteomes" id="UP000470246">
    <property type="component" value="Unassembled WGS sequence"/>
</dbReference>
<dbReference type="RefSeq" id="WP_163480035.1">
    <property type="nucleotide sequence ID" value="NZ_JAAGWF010000004.1"/>
</dbReference>
<dbReference type="InterPro" id="IPR002397">
    <property type="entry name" value="Cyt_P450_B"/>
</dbReference>
<dbReference type="GO" id="GO:0016705">
    <property type="term" value="F:oxidoreductase activity, acting on paired donors, with incorporation or reduction of molecular oxygen"/>
    <property type="evidence" value="ECO:0007669"/>
    <property type="project" value="InterPro"/>
</dbReference>
<evidence type="ECO:0000256" key="2">
    <source>
        <dbReference type="RuleBase" id="RU000461"/>
    </source>
</evidence>
<sequence>MTDRASYPADGYDLYSAEFRADPNAQYAAMRAGCPVAHTDKWGGSYMVSGYDDIRDIARDTDRFTSRAVEVAGPLEAAGGLYLPPLTSDPPEHKAHRDVLMPYFMPVKVAGMEPMIRAEARRLVADLAQRGGGDVIEHYSQPLTLTVLTSILGVPPGGQFHDWMIRMIRVGPTDQAVRGEAVREIITYLESLLDERATTGDDGGDLLTYLTTAQLDGEPLSRKHRIGAAFLVLIAGADTTWSAIGSTLWHLATHAQDRERLVADASLIDTAVEEFLRCYAPVTVGRLAKEDVELHGRCVHAGERVVLPFAAANLDPVVFTDPHEVQVDRRRNRHLTFGSGAHRCLGSNLARLEIKVTLEEWLRVMPRFRMADGAVVEWSGGQTRGPERVEFVVEPATRSSEPVVAR</sequence>
<organism evidence="3 4">
    <name type="scientific">Geodermatophilus sabuli</name>
    <dbReference type="NCBI Taxonomy" id="1564158"/>
    <lineage>
        <taxon>Bacteria</taxon>
        <taxon>Bacillati</taxon>
        <taxon>Actinomycetota</taxon>
        <taxon>Actinomycetes</taxon>
        <taxon>Geodermatophilales</taxon>
        <taxon>Geodermatophilaceae</taxon>
        <taxon>Geodermatophilus</taxon>
    </lineage>
</organism>
<dbReference type="InterPro" id="IPR036396">
    <property type="entry name" value="Cyt_P450_sf"/>
</dbReference>
<accession>A0A7K3VW15</accession>
<proteinExistence type="inferred from homology"/>
<comment type="caution">
    <text evidence="3">The sequence shown here is derived from an EMBL/GenBank/DDBJ whole genome shotgun (WGS) entry which is preliminary data.</text>
</comment>
<evidence type="ECO:0000313" key="4">
    <source>
        <dbReference type="Proteomes" id="UP000470246"/>
    </source>
</evidence>
<protein>
    <submittedName>
        <fullName evidence="3">Cytochrome P450</fullName>
    </submittedName>
</protein>
<dbReference type="GO" id="GO:0020037">
    <property type="term" value="F:heme binding"/>
    <property type="evidence" value="ECO:0007669"/>
    <property type="project" value="InterPro"/>
</dbReference>
<comment type="similarity">
    <text evidence="1 2">Belongs to the cytochrome P450 family.</text>
</comment>
<dbReference type="Gene3D" id="1.10.630.10">
    <property type="entry name" value="Cytochrome P450"/>
    <property type="match status" value="1"/>
</dbReference>
<dbReference type="PROSITE" id="PS00086">
    <property type="entry name" value="CYTOCHROME_P450"/>
    <property type="match status" value="1"/>
</dbReference>
<dbReference type="GO" id="GO:0004497">
    <property type="term" value="F:monooxygenase activity"/>
    <property type="evidence" value="ECO:0007669"/>
    <property type="project" value="UniProtKB-KW"/>
</dbReference>
<dbReference type="AlphaFoldDB" id="A0A7K3VW15"/>